<evidence type="ECO:0000256" key="4">
    <source>
        <dbReference type="ARBA" id="ARBA00022475"/>
    </source>
</evidence>
<feature type="transmembrane region" description="Helical" evidence="8">
    <location>
        <begin position="90"/>
        <end position="109"/>
    </location>
</feature>
<feature type="transmembrane region" description="Helical" evidence="8">
    <location>
        <begin position="148"/>
        <end position="168"/>
    </location>
</feature>
<dbReference type="Pfam" id="PF01032">
    <property type="entry name" value="FecCD"/>
    <property type="match status" value="1"/>
</dbReference>
<evidence type="ECO:0000256" key="7">
    <source>
        <dbReference type="ARBA" id="ARBA00023136"/>
    </source>
</evidence>
<feature type="transmembrane region" description="Helical" evidence="8">
    <location>
        <begin position="237"/>
        <end position="263"/>
    </location>
</feature>
<name>A0A2G3DU84_9FIRM</name>
<feature type="transmembrane region" description="Helical" evidence="8">
    <location>
        <begin position="115"/>
        <end position="136"/>
    </location>
</feature>
<evidence type="ECO:0000256" key="8">
    <source>
        <dbReference type="SAM" id="Phobius"/>
    </source>
</evidence>
<proteinExistence type="inferred from homology"/>
<gene>
    <name evidence="9" type="ORF">CSX01_09225</name>
</gene>
<comment type="similarity">
    <text evidence="2">Belongs to the binding-protein-dependent transport system permease family. FecCD subfamily.</text>
</comment>
<dbReference type="InterPro" id="IPR000522">
    <property type="entry name" value="ABC_transptr_permease_BtuC"/>
</dbReference>
<dbReference type="PANTHER" id="PTHR30472:SF1">
    <property type="entry name" value="FE(3+) DICITRATE TRANSPORT SYSTEM PERMEASE PROTEIN FECC-RELATED"/>
    <property type="match status" value="1"/>
</dbReference>
<dbReference type="CDD" id="cd06550">
    <property type="entry name" value="TM_ABC_iron-siderophores_like"/>
    <property type="match status" value="1"/>
</dbReference>
<dbReference type="RefSeq" id="WP_099392171.1">
    <property type="nucleotide sequence ID" value="NZ_PDYF01000017.1"/>
</dbReference>
<organism evidence="9 10">
    <name type="scientific">Pseudobutyrivibrio ruminis</name>
    <dbReference type="NCBI Taxonomy" id="46206"/>
    <lineage>
        <taxon>Bacteria</taxon>
        <taxon>Bacillati</taxon>
        <taxon>Bacillota</taxon>
        <taxon>Clostridia</taxon>
        <taxon>Lachnospirales</taxon>
        <taxon>Lachnospiraceae</taxon>
        <taxon>Pseudobutyrivibrio</taxon>
    </lineage>
</organism>
<evidence type="ECO:0000256" key="3">
    <source>
        <dbReference type="ARBA" id="ARBA00022448"/>
    </source>
</evidence>
<keyword evidence="4" id="KW-1003">Cell membrane</keyword>
<evidence type="ECO:0000256" key="6">
    <source>
        <dbReference type="ARBA" id="ARBA00022989"/>
    </source>
</evidence>
<evidence type="ECO:0000256" key="2">
    <source>
        <dbReference type="ARBA" id="ARBA00007935"/>
    </source>
</evidence>
<keyword evidence="6 8" id="KW-1133">Transmembrane helix</keyword>
<keyword evidence="5 8" id="KW-0812">Transmembrane</keyword>
<evidence type="ECO:0000256" key="1">
    <source>
        <dbReference type="ARBA" id="ARBA00004651"/>
    </source>
</evidence>
<evidence type="ECO:0000313" key="10">
    <source>
        <dbReference type="Proteomes" id="UP000225889"/>
    </source>
</evidence>
<sequence length="332" mass="34777">MINRKIQLAYIIGIAILILTLFISVTYGVKSVGLSDVIEAFCNSNSTDYNVNIVQARIPRSVFGLIAGAALSISGLLMQSITKNPISDPSILGVNTGAALFIVTGIAFFNIQSKLAYIGASFIGAIIAALFVYKLASAGYGGPTPIKLAISGAATSTALSSFVSLIIMPNSSVMTTYRFWQIGSIGGTSFDDIKLALPFILIGITISLLISNNLDTLLLSEDTATALGLNVNRTKAIAALCGVLLCATVTALAGPISFIGLMVPHIIRMIFCSNHLHLITLSGIYGASILLISDVLGRILGRPGELETGIMTAIIGGPVFILIIRKAKVQSL</sequence>
<dbReference type="InterPro" id="IPR037294">
    <property type="entry name" value="ABC_BtuC-like"/>
</dbReference>
<dbReference type="SUPFAM" id="SSF81345">
    <property type="entry name" value="ABC transporter involved in vitamin B12 uptake, BtuC"/>
    <property type="match status" value="1"/>
</dbReference>
<keyword evidence="7 8" id="KW-0472">Membrane</keyword>
<dbReference type="PANTHER" id="PTHR30472">
    <property type="entry name" value="FERRIC ENTEROBACTIN TRANSPORT SYSTEM PERMEASE PROTEIN"/>
    <property type="match status" value="1"/>
</dbReference>
<dbReference type="GO" id="GO:0022857">
    <property type="term" value="F:transmembrane transporter activity"/>
    <property type="evidence" value="ECO:0007669"/>
    <property type="project" value="InterPro"/>
</dbReference>
<dbReference type="EMBL" id="PDYF01000017">
    <property type="protein sequence ID" value="PHU34588.1"/>
    <property type="molecule type" value="Genomic_DNA"/>
</dbReference>
<comment type="caution">
    <text evidence="9">The sequence shown here is derived from an EMBL/GenBank/DDBJ whole genome shotgun (WGS) entry which is preliminary data.</text>
</comment>
<accession>A0A2G3DU84</accession>
<comment type="subcellular location">
    <subcellularLocation>
        <location evidence="1">Cell membrane</location>
        <topology evidence="1">Multi-pass membrane protein</topology>
    </subcellularLocation>
</comment>
<dbReference type="GO" id="GO:0033214">
    <property type="term" value="P:siderophore-iron import into cell"/>
    <property type="evidence" value="ECO:0007669"/>
    <property type="project" value="TreeGrafter"/>
</dbReference>
<dbReference type="GO" id="GO:0005886">
    <property type="term" value="C:plasma membrane"/>
    <property type="evidence" value="ECO:0007669"/>
    <property type="project" value="UniProtKB-SubCell"/>
</dbReference>
<dbReference type="Proteomes" id="UP000225889">
    <property type="component" value="Unassembled WGS sequence"/>
</dbReference>
<reference evidence="9 10" key="2">
    <citation type="submission" date="2017-10" db="EMBL/GenBank/DDBJ databases">
        <authorList>
            <person name="Banno H."/>
            <person name="Chua N.-H."/>
        </authorList>
    </citation>
    <scope>NUCLEOTIDE SEQUENCE [LARGE SCALE GENOMIC DNA]</scope>
    <source>
        <strain evidence="9 10">JK626</strain>
    </source>
</reference>
<reference evidence="9 10" key="1">
    <citation type="submission" date="2017-10" db="EMBL/GenBank/DDBJ databases">
        <title>Resolving the taxonomy of Roseburia spp., Eubacterium rectale and Agathobacter spp. through phylogenomic analysis.</title>
        <authorList>
            <person name="Sheridan P.O."/>
            <person name="Walker A.W."/>
            <person name="Duncan S.H."/>
            <person name="Scott K.P."/>
            <person name="Toole P.W.O."/>
            <person name="Luis P."/>
            <person name="Flint H.J."/>
        </authorList>
    </citation>
    <scope>NUCLEOTIDE SEQUENCE [LARGE SCALE GENOMIC DNA]</scope>
    <source>
        <strain evidence="9 10">JK626</strain>
    </source>
</reference>
<dbReference type="Gene3D" id="1.10.3470.10">
    <property type="entry name" value="ABC transporter involved in vitamin B12 uptake, BtuC"/>
    <property type="match status" value="1"/>
</dbReference>
<evidence type="ECO:0000256" key="5">
    <source>
        <dbReference type="ARBA" id="ARBA00022692"/>
    </source>
</evidence>
<evidence type="ECO:0000313" key="9">
    <source>
        <dbReference type="EMBL" id="PHU34588.1"/>
    </source>
</evidence>
<feature type="transmembrane region" description="Helical" evidence="8">
    <location>
        <begin position="7"/>
        <end position="29"/>
    </location>
</feature>
<feature type="transmembrane region" description="Helical" evidence="8">
    <location>
        <begin position="275"/>
        <end position="300"/>
    </location>
</feature>
<dbReference type="FunFam" id="1.10.3470.10:FF:000001">
    <property type="entry name" value="Vitamin B12 ABC transporter permease BtuC"/>
    <property type="match status" value="1"/>
</dbReference>
<dbReference type="AlphaFoldDB" id="A0A2G3DU84"/>
<keyword evidence="3" id="KW-0813">Transport</keyword>
<protein>
    <submittedName>
        <fullName evidence="9">Iron ABC transporter</fullName>
    </submittedName>
</protein>
<feature type="transmembrane region" description="Helical" evidence="8">
    <location>
        <begin position="306"/>
        <end position="324"/>
    </location>
</feature>